<keyword evidence="2" id="KW-1185">Reference proteome</keyword>
<reference evidence="1" key="1">
    <citation type="submission" date="2022-08" db="EMBL/GenBank/DDBJ databases">
        <title>Genome Sequence of Fusarium decemcellulare.</title>
        <authorList>
            <person name="Buettner E."/>
        </authorList>
    </citation>
    <scope>NUCLEOTIDE SEQUENCE</scope>
    <source>
        <strain evidence="1">Babe19</strain>
    </source>
</reference>
<name>A0ACC1SJV4_9HYPO</name>
<dbReference type="Proteomes" id="UP001148629">
    <property type="component" value="Unassembled WGS sequence"/>
</dbReference>
<comment type="caution">
    <text evidence="1">The sequence shown here is derived from an EMBL/GenBank/DDBJ whole genome shotgun (WGS) entry which is preliminary data.</text>
</comment>
<evidence type="ECO:0000313" key="1">
    <source>
        <dbReference type="EMBL" id="KAJ3541359.1"/>
    </source>
</evidence>
<evidence type="ECO:0000313" key="2">
    <source>
        <dbReference type="Proteomes" id="UP001148629"/>
    </source>
</evidence>
<proteinExistence type="predicted"/>
<organism evidence="1 2">
    <name type="scientific">Fusarium decemcellulare</name>
    <dbReference type="NCBI Taxonomy" id="57161"/>
    <lineage>
        <taxon>Eukaryota</taxon>
        <taxon>Fungi</taxon>
        <taxon>Dikarya</taxon>
        <taxon>Ascomycota</taxon>
        <taxon>Pezizomycotina</taxon>
        <taxon>Sordariomycetes</taxon>
        <taxon>Hypocreomycetidae</taxon>
        <taxon>Hypocreales</taxon>
        <taxon>Nectriaceae</taxon>
        <taxon>Fusarium</taxon>
        <taxon>Fusarium decemcellulare species complex</taxon>
    </lineage>
</organism>
<sequence>MKLSLRARSAIADTVNDAILPRATTINLDSSSSQDSFDKNFNDAKNTVENGQKAVSAGIIAAIVIVSASNGTQGSPQNFQYGAGYNGGQWQGDQTQQNGYSQIDGSSVSEVRGTQPSAWPAQLDNTERKPEMPTQQYHKVGGNISPQDPKPQELQA</sequence>
<dbReference type="EMBL" id="JANRMS010000356">
    <property type="protein sequence ID" value="KAJ3541359.1"/>
    <property type="molecule type" value="Genomic_DNA"/>
</dbReference>
<gene>
    <name evidence="1" type="ORF">NM208_g4645</name>
</gene>
<protein>
    <submittedName>
        <fullName evidence="1">Uncharacterized protein</fullName>
    </submittedName>
</protein>
<accession>A0ACC1SJV4</accession>